<feature type="compositionally biased region" description="Low complexity" evidence="1">
    <location>
        <begin position="358"/>
        <end position="370"/>
    </location>
</feature>
<gene>
    <name evidence="2" type="ORF">CEPIT_LOCUS43707</name>
</gene>
<evidence type="ECO:0000256" key="1">
    <source>
        <dbReference type="SAM" id="MobiDB-lite"/>
    </source>
</evidence>
<sequence>MNLKRLYGMGFRKVAVTGMQPVGCIPAVVVAPSTFSYPSCNALSVAHNFFLKLLVSFLNKFNRTGPFVIIDLYAAFTAALNIHNNLPVMVGDNQPSKSTIHPALTLNNIKTHIPITLDLKDDEYSSWVFLFELHLEAHNLMFLIDGEAAPSTIDGPTRKQLDALVRQWMFSTMSKDLMLTVLKSGKTAKDLWDRLKSLFQDNKGTRAALIEIKFVNLKFVDCSSVDDYCDKLHTFAERLQDLGFAMDDKRLVIQLVNGLPPEYDTVASLISQTMPSFEAARSQLRTEEKRRAQQSAVTSPTALVVPASPSAAAYQTEPSASNQAAVYQTEASASNRVSTPTRQPRISSNHRRSRSNNRRPMSSDSSGHSSPGRFLAPGHSPAGAPLIPGYPSPWQPFWAIPPCPYPTASPGPLWTPSPGRLSGARGSSGRPIAAAANSNQGQAYFTPTAETLHPEDLAQAYSSLSLKQPDNNFYMDTGATSHLTADSGPDFGDMYYEMQ</sequence>
<dbReference type="InterPro" id="IPR036514">
    <property type="entry name" value="SGNH_hydro_sf"/>
</dbReference>
<comment type="caution">
    <text evidence="2">The sequence shown here is derived from an EMBL/GenBank/DDBJ whole genome shotgun (WGS) entry which is preliminary data.</text>
</comment>
<dbReference type="AlphaFoldDB" id="A0AAV0GHQ4"/>
<name>A0AAV0GHQ4_9ASTE</name>
<accession>A0AAV0GHQ4</accession>
<dbReference type="Proteomes" id="UP001152523">
    <property type="component" value="Unassembled WGS sequence"/>
</dbReference>
<organism evidence="2 3">
    <name type="scientific">Cuscuta epithymum</name>
    <dbReference type="NCBI Taxonomy" id="186058"/>
    <lineage>
        <taxon>Eukaryota</taxon>
        <taxon>Viridiplantae</taxon>
        <taxon>Streptophyta</taxon>
        <taxon>Embryophyta</taxon>
        <taxon>Tracheophyta</taxon>
        <taxon>Spermatophyta</taxon>
        <taxon>Magnoliopsida</taxon>
        <taxon>eudicotyledons</taxon>
        <taxon>Gunneridae</taxon>
        <taxon>Pentapetalae</taxon>
        <taxon>asterids</taxon>
        <taxon>lamiids</taxon>
        <taxon>Solanales</taxon>
        <taxon>Convolvulaceae</taxon>
        <taxon>Cuscuteae</taxon>
        <taxon>Cuscuta</taxon>
        <taxon>Cuscuta subgen. Cuscuta</taxon>
    </lineage>
</organism>
<protein>
    <submittedName>
        <fullName evidence="2">Uncharacterized protein</fullName>
    </submittedName>
</protein>
<feature type="compositionally biased region" description="Basic residues" evidence="1">
    <location>
        <begin position="348"/>
        <end position="357"/>
    </location>
</feature>
<dbReference type="Gene3D" id="3.40.50.1110">
    <property type="entry name" value="SGNH hydrolase"/>
    <property type="match status" value="1"/>
</dbReference>
<dbReference type="Pfam" id="PF14223">
    <property type="entry name" value="Retrotran_gag_2"/>
    <property type="match status" value="1"/>
</dbReference>
<feature type="compositionally biased region" description="Polar residues" evidence="1">
    <location>
        <begin position="316"/>
        <end position="344"/>
    </location>
</feature>
<feature type="region of interest" description="Disordered" evidence="1">
    <location>
        <begin position="314"/>
        <end position="380"/>
    </location>
</feature>
<feature type="region of interest" description="Disordered" evidence="1">
    <location>
        <begin position="280"/>
        <end position="301"/>
    </location>
</feature>
<proteinExistence type="predicted"/>
<dbReference type="PANTHER" id="PTHR47481">
    <property type="match status" value="1"/>
</dbReference>
<keyword evidence="3" id="KW-1185">Reference proteome</keyword>
<evidence type="ECO:0000313" key="3">
    <source>
        <dbReference type="Proteomes" id="UP001152523"/>
    </source>
</evidence>
<dbReference type="EMBL" id="CAMAPF010001130">
    <property type="protein sequence ID" value="CAH9147390.1"/>
    <property type="molecule type" value="Genomic_DNA"/>
</dbReference>
<reference evidence="2" key="1">
    <citation type="submission" date="2022-07" db="EMBL/GenBank/DDBJ databases">
        <authorList>
            <person name="Macas J."/>
            <person name="Novak P."/>
            <person name="Neumann P."/>
        </authorList>
    </citation>
    <scope>NUCLEOTIDE SEQUENCE</scope>
</reference>
<dbReference type="PANTHER" id="PTHR47481:SF40">
    <property type="entry name" value="RETROTRANSPOSON GAG DOMAIN-CONTAINING PROTEIN"/>
    <property type="match status" value="1"/>
</dbReference>
<evidence type="ECO:0000313" key="2">
    <source>
        <dbReference type="EMBL" id="CAH9147390.1"/>
    </source>
</evidence>